<protein>
    <submittedName>
        <fullName evidence="1">DUF3842 family protein</fullName>
    </submittedName>
</protein>
<dbReference type="InterPro" id="IPR024208">
    <property type="entry name" value="DUF3842"/>
</dbReference>
<comment type="caution">
    <text evidence="1">The sequence shown here is derived from an EMBL/GenBank/DDBJ whole genome shotgun (WGS) entry which is preliminary data.</text>
</comment>
<name>A0A9D1PUX5_9SPIO</name>
<dbReference type="Pfam" id="PF12953">
    <property type="entry name" value="DUF3842"/>
    <property type="match status" value="1"/>
</dbReference>
<evidence type="ECO:0000313" key="1">
    <source>
        <dbReference type="EMBL" id="HIV99218.1"/>
    </source>
</evidence>
<gene>
    <name evidence="1" type="ORF">IAB12_05540</name>
</gene>
<organism evidence="1 2">
    <name type="scientific">Candidatus Ornithospirochaeta avicola</name>
    <dbReference type="NCBI Taxonomy" id="2840896"/>
    <lineage>
        <taxon>Bacteria</taxon>
        <taxon>Pseudomonadati</taxon>
        <taxon>Spirochaetota</taxon>
        <taxon>Spirochaetia</taxon>
        <taxon>Spirochaetales</taxon>
        <taxon>Spirochaetaceae</taxon>
        <taxon>Spirochaetaceae incertae sedis</taxon>
        <taxon>Candidatus Ornithospirochaeta</taxon>
    </lineage>
</organism>
<reference evidence="1" key="2">
    <citation type="submission" date="2021-04" db="EMBL/GenBank/DDBJ databases">
        <authorList>
            <person name="Gilroy R."/>
        </authorList>
    </citation>
    <scope>NUCLEOTIDE SEQUENCE</scope>
    <source>
        <strain evidence="1">Gambia11-129</strain>
    </source>
</reference>
<dbReference type="EMBL" id="DXHU01000020">
    <property type="protein sequence ID" value="HIV99218.1"/>
    <property type="molecule type" value="Genomic_DNA"/>
</dbReference>
<dbReference type="Proteomes" id="UP000823936">
    <property type="component" value="Unassembled WGS sequence"/>
</dbReference>
<accession>A0A9D1PUX5</accession>
<evidence type="ECO:0000313" key="2">
    <source>
        <dbReference type="Proteomes" id="UP000823936"/>
    </source>
</evidence>
<proteinExistence type="predicted"/>
<reference evidence="1" key="1">
    <citation type="journal article" date="2021" name="PeerJ">
        <title>Extensive microbial diversity within the chicken gut microbiome revealed by metagenomics and culture.</title>
        <authorList>
            <person name="Gilroy R."/>
            <person name="Ravi A."/>
            <person name="Getino M."/>
            <person name="Pursley I."/>
            <person name="Horton D.L."/>
            <person name="Alikhan N.F."/>
            <person name="Baker D."/>
            <person name="Gharbi K."/>
            <person name="Hall N."/>
            <person name="Watson M."/>
            <person name="Adriaenssens E.M."/>
            <person name="Foster-Nyarko E."/>
            <person name="Jarju S."/>
            <person name="Secka A."/>
            <person name="Antonio M."/>
            <person name="Oren A."/>
            <person name="Chaudhuri R.R."/>
            <person name="La Ragione R."/>
            <person name="Hildebrand F."/>
            <person name="Pallen M.J."/>
        </authorList>
    </citation>
    <scope>NUCLEOTIDE SEQUENCE</scope>
    <source>
        <strain evidence="1">Gambia11-129</strain>
    </source>
</reference>
<dbReference type="AlphaFoldDB" id="A0A9D1PUX5"/>
<sequence length="142" mass="14778">MHKIRILILDAQGGGMGAMVAKKIRTRLPDAELMAVGTNCTATENMKNAGIKAVASGENSVVVCSSRADIIIAPLGMVVANSMMGEVTARMAEAVSSSQAKRILIPFFSCDNIIVGVKDIGLSSLVDDAVEKAVEISRALCG</sequence>